<evidence type="ECO:0000256" key="2">
    <source>
        <dbReference type="ARBA" id="ARBA00022723"/>
    </source>
</evidence>
<keyword evidence="2" id="KW-0479">Metal-binding</keyword>
<feature type="domain" description="Zn(2)-C6 fungal-type" evidence="11">
    <location>
        <begin position="48"/>
        <end position="78"/>
    </location>
</feature>
<dbReference type="VEuPathDB" id="FungiDB:PGUG_04623"/>
<keyword evidence="8" id="KW-0175">Coiled coil</keyword>
<feature type="compositionally biased region" description="Basic and acidic residues" evidence="9">
    <location>
        <begin position="14"/>
        <end position="30"/>
    </location>
</feature>
<dbReference type="KEGG" id="pgu:PGUG_04623"/>
<accession>A5DMX2</accession>
<dbReference type="Pfam" id="PF00172">
    <property type="entry name" value="Zn_clus"/>
    <property type="match status" value="1"/>
</dbReference>
<dbReference type="GO" id="GO:0006351">
    <property type="term" value="P:DNA-templated transcription"/>
    <property type="evidence" value="ECO:0007669"/>
    <property type="project" value="InterPro"/>
</dbReference>
<feature type="coiled-coil region" evidence="8">
    <location>
        <begin position="92"/>
        <end position="161"/>
    </location>
</feature>
<dbReference type="eggNOG" id="ENOG502QS9Q">
    <property type="taxonomic scope" value="Eukaryota"/>
</dbReference>
<keyword evidence="7" id="KW-0539">Nucleus</keyword>
<evidence type="ECO:0000256" key="7">
    <source>
        <dbReference type="ARBA" id="ARBA00023242"/>
    </source>
</evidence>
<keyword evidence="10" id="KW-0812">Transmembrane</keyword>
<evidence type="ECO:0000256" key="6">
    <source>
        <dbReference type="ARBA" id="ARBA00023163"/>
    </source>
</evidence>
<feature type="region of interest" description="Disordered" evidence="9">
    <location>
        <begin position="14"/>
        <end position="42"/>
    </location>
</feature>
<keyword evidence="10" id="KW-1133">Transmembrane helix</keyword>
<dbReference type="RefSeq" id="XP_001482668.2">
    <property type="nucleotide sequence ID" value="XM_001482618.1"/>
</dbReference>
<reference evidence="12 13" key="1">
    <citation type="journal article" date="2009" name="Nature">
        <title>Evolution of pathogenicity and sexual reproduction in eight Candida genomes.</title>
        <authorList>
            <person name="Butler G."/>
            <person name="Rasmussen M.D."/>
            <person name="Lin M.F."/>
            <person name="Santos M.A."/>
            <person name="Sakthikumar S."/>
            <person name="Munro C.A."/>
            <person name="Rheinbay E."/>
            <person name="Grabherr M."/>
            <person name="Forche A."/>
            <person name="Reedy J.L."/>
            <person name="Agrafioti I."/>
            <person name="Arnaud M.B."/>
            <person name="Bates S."/>
            <person name="Brown A.J."/>
            <person name="Brunke S."/>
            <person name="Costanzo M.C."/>
            <person name="Fitzpatrick D.A."/>
            <person name="de Groot P.W."/>
            <person name="Harris D."/>
            <person name="Hoyer L.L."/>
            <person name="Hube B."/>
            <person name="Klis F.M."/>
            <person name="Kodira C."/>
            <person name="Lennard N."/>
            <person name="Logue M.E."/>
            <person name="Martin R."/>
            <person name="Neiman A.M."/>
            <person name="Nikolaou E."/>
            <person name="Quail M.A."/>
            <person name="Quinn J."/>
            <person name="Santos M.C."/>
            <person name="Schmitzberger F.F."/>
            <person name="Sherlock G."/>
            <person name="Shah P."/>
            <person name="Silverstein K.A."/>
            <person name="Skrzypek M.S."/>
            <person name="Soll D."/>
            <person name="Staggs R."/>
            <person name="Stansfield I."/>
            <person name="Stumpf M.P."/>
            <person name="Sudbery P.E."/>
            <person name="Srikantha T."/>
            <person name="Zeng Q."/>
            <person name="Berman J."/>
            <person name="Berriman M."/>
            <person name="Heitman J."/>
            <person name="Gow N.A."/>
            <person name="Lorenz M.C."/>
            <person name="Birren B.W."/>
            <person name="Kellis M."/>
            <person name="Cuomo C.A."/>
        </authorList>
    </citation>
    <scope>NUCLEOTIDE SEQUENCE [LARGE SCALE GENOMIC DNA]</scope>
    <source>
        <strain evidence="13">ATCC 6260 / CBS 566 / DSM 6381 / JCM 1539 / NBRC 10279 / NRRL Y-324</strain>
    </source>
</reference>
<dbReference type="Proteomes" id="UP000001997">
    <property type="component" value="Unassembled WGS sequence"/>
</dbReference>
<evidence type="ECO:0000313" key="13">
    <source>
        <dbReference type="Proteomes" id="UP000001997"/>
    </source>
</evidence>
<dbReference type="GO" id="GO:0043565">
    <property type="term" value="F:sequence-specific DNA binding"/>
    <property type="evidence" value="ECO:0007669"/>
    <property type="project" value="TreeGrafter"/>
</dbReference>
<dbReference type="Gene3D" id="4.10.240.10">
    <property type="entry name" value="Zn(2)-C6 fungal-type DNA-binding domain"/>
    <property type="match status" value="1"/>
</dbReference>
<evidence type="ECO:0000256" key="3">
    <source>
        <dbReference type="ARBA" id="ARBA00022833"/>
    </source>
</evidence>
<sequence>MTYNQLKFRVELPEGEGFHQIDQNPHKDNSTRSGISKKRSGGKHQMAACSACKKKRKKCDGKYPVCSGCDNSGTECTIYDITTSRIIPRNYIETLEGKLAELADKLQHSKATIEKLEGLLQHNEISEGSPQSCELPMPPTLIHKNQDYNQHNQKYKNLESEIGYITLGVGAESRFMGDTSAFSIAKAITNSIDYYKKESRTASSFTFNGISTPPEPEEFEPPFTKPSFKAAQLFLSSYKVIVQCQYPFLEWKWVEKCFQRVMENDSEDPEEMFFIYMIFAIGAQLSSNNSRFSTLAYVKVYYNKAMEFIGPIIEVNTIRTVQAYLMISAFSQKMPDGSSIWQSTGLAIRTAVALGLHRQPYRNKEDQKLAEEARANLQLRYRIFWCAYGMERINGIVLGRPFGISDVDIDALMPTESPEIAVACHVFKLRRIQSSICTFVYKPVAIMDSFEEIDTTRVQIVLELNEWMTTFPAKAQPISIFETNNWSQISYHNSMVLLLRPVVLEVSKLREHSNPRLLEWFKVFTQSASAICMNYKDLHSKGKLGYTWLAMHCVFVAGLSFLYCLWIDTTVKVLEWKRRRLIYDTVSACSSSLYVLAERFPTASVFRDTYERIANTVLTKVEDAKKDTPVKSTAQGDFTMGVLDEGSIGIDQYLGYEADLKAQLQSDASMTNTQRVTNSKSPMSSDFVYGIGDGKYNYNGDGSMWEFLDNTGDKFLRDIYYDMENNFAEDRHEREAG</sequence>
<dbReference type="PANTHER" id="PTHR47782:SF12">
    <property type="entry name" value="ZN(II)2CYS6 TRANSCRIPTION FACTOR (EUROFUNG)"/>
    <property type="match status" value="1"/>
</dbReference>
<dbReference type="GO" id="GO:0008270">
    <property type="term" value="F:zinc ion binding"/>
    <property type="evidence" value="ECO:0007669"/>
    <property type="project" value="InterPro"/>
</dbReference>
<protein>
    <recommendedName>
        <fullName evidence="11">Zn(2)-C6 fungal-type domain-containing protein</fullName>
    </recommendedName>
</protein>
<dbReference type="Pfam" id="PF04082">
    <property type="entry name" value="Fungal_trans"/>
    <property type="match status" value="1"/>
</dbReference>
<dbReference type="GO" id="GO:0045944">
    <property type="term" value="P:positive regulation of transcription by RNA polymerase II"/>
    <property type="evidence" value="ECO:0007669"/>
    <property type="project" value="TreeGrafter"/>
</dbReference>
<dbReference type="InParanoid" id="A5DMX2"/>
<evidence type="ECO:0000256" key="1">
    <source>
        <dbReference type="ARBA" id="ARBA00004123"/>
    </source>
</evidence>
<keyword evidence="10" id="KW-0472">Membrane</keyword>
<dbReference type="PROSITE" id="PS00463">
    <property type="entry name" value="ZN2_CY6_FUNGAL_1"/>
    <property type="match status" value="1"/>
</dbReference>
<dbReference type="OMA" id="CAYGMER"/>
<dbReference type="InterPro" id="IPR052202">
    <property type="entry name" value="Yeast_MetPath_Reg"/>
</dbReference>
<dbReference type="SMART" id="SM00066">
    <property type="entry name" value="GAL4"/>
    <property type="match status" value="1"/>
</dbReference>
<dbReference type="InterPro" id="IPR036864">
    <property type="entry name" value="Zn2-C6_fun-type_DNA-bd_sf"/>
</dbReference>
<dbReference type="GeneID" id="5124998"/>
<evidence type="ECO:0000256" key="9">
    <source>
        <dbReference type="SAM" id="MobiDB-lite"/>
    </source>
</evidence>
<dbReference type="AlphaFoldDB" id="A5DMX2"/>
<dbReference type="InterPro" id="IPR007219">
    <property type="entry name" value="XnlR_reg_dom"/>
</dbReference>
<dbReference type="PROSITE" id="PS50048">
    <property type="entry name" value="ZN2_CY6_FUNGAL_2"/>
    <property type="match status" value="1"/>
</dbReference>
<evidence type="ECO:0000256" key="5">
    <source>
        <dbReference type="ARBA" id="ARBA00023125"/>
    </source>
</evidence>
<dbReference type="PANTHER" id="PTHR47782">
    <property type="entry name" value="ZN(II)2CYS6 TRANSCRIPTION FACTOR (EUROFUNG)-RELATED"/>
    <property type="match status" value="1"/>
</dbReference>
<organism evidence="12 13">
    <name type="scientific">Meyerozyma guilliermondii (strain ATCC 6260 / CBS 566 / DSM 6381 / JCM 1539 / NBRC 10279 / NRRL Y-324)</name>
    <name type="common">Yeast</name>
    <name type="synonym">Candida guilliermondii</name>
    <dbReference type="NCBI Taxonomy" id="294746"/>
    <lineage>
        <taxon>Eukaryota</taxon>
        <taxon>Fungi</taxon>
        <taxon>Dikarya</taxon>
        <taxon>Ascomycota</taxon>
        <taxon>Saccharomycotina</taxon>
        <taxon>Pichiomycetes</taxon>
        <taxon>Debaryomycetaceae</taxon>
        <taxon>Meyerozyma</taxon>
    </lineage>
</organism>
<dbReference type="InterPro" id="IPR001138">
    <property type="entry name" value="Zn2Cys6_DnaBD"/>
</dbReference>
<keyword evidence="13" id="KW-1185">Reference proteome</keyword>
<feature type="transmembrane region" description="Helical" evidence="10">
    <location>
        <begin position="546"/>
        <end position="571"/>
    </location>
</feature>
<keyword evidence="5" id="KW-0238">DNA-binding</keyword>
<dbReference type="GO" id="GO:0005634">
    <property type="term" value="C:nucleus"/>
    <property type="evidence" value="ECO:0007669"/>
    <property type="project" value="UniProtKB-SubCell"/>
</dbReference>
<gene>
    <name evidence="12" type="ORF">PGUG_04623</name>
</gene>
<dbReference type="CDD" id="cd12148">
    <property type="entry name" value="fungal_TF_MHR"/>
    <property type="match status" value="1"/>
</dbReference>
<keyword evidence="6" id="KW-0804">Transcription</keyword>
<keyword evidence="3" id="KW-0862">Zinc</keyword>
<comment type="subcellular location">
    <subcellularLocation>
        <location evidence="1">Nucleus</location>
    </subcellularLocation>
</comment>
<dbReference type="GO" id="GO:0000981">
    <property type="term" value="F:DNA-binding transcription factor activity, RNA polymerase II-specific"/>
    <property type="evidence" value="ECO:0007669"/>
    <property type="project" value="InterPro"/>
</dbReference>
<dbReference type="CDD" id="cd00067">
    <property type="entry name" value="GAL4"/>
    <property type="match status" value="1"/>
</dbReference>
<evidence type="ECO:0000259" key="11">
    <source>
        <dbReference type="PROSITE" id="PS50048"/>
    </source>
</evidence>
<evidence type="ECO:0000256" key="8">
    <source>
        <dbReference type="SAM" id="Coils"/>
    </source>
</evidence>
<dbReference type="EMBL" id="CH408160">
    <property type="protein sequence ID" value="EDK40525.2"/>
    <property type="molecule type" value="Genomic_DNA"/>
</dbReference>
<name>A5DMX2_PICGU</name>
<dbReference type="SMART" id="SM00906">
    <property type="entry name" value="Fungal_trans"/>
    <property type="match status" value="1"/>
</dbReference>
<evidence type="ECO:0000256" key="10">
    <source>
        <dbReference type="SAM" id="Phobius"/>
    </source>
</evidence>
<keyword evidence="4" id="KW-0805">Transcription regulation</keyword>
<dbReference type="SUPFAM" id="SSF57701">
    <property type="entry name" value="Zn2/Cys6 DNA-binding domain"/>
    <property type="match status" value="1"/>
</dbReference>
<proteinExistence type="predicted"/>
<evidence type="ECO:0000256" key="4">
    <source>
        <dbReference type="ARBA" id="ARBA00023015"/>
    </source>
</evidence>
<dbReference type="OrthoDB" id="2399539at2759"/>
<dbReference type="HOGENOM" id="CLU_012331_4_2_1"/>
<evidence type="ECO:0000313" key="12">
    <source>
        <dbReference type="EMBL" id="EDK40525.2"/>
    </source>
</evidence>